<keyword evidence="1" id="KW-0732">Signal</keyword>
<sequence>MKIIIFIIFFISNLAHSNAITPSDFIQNIINECKPALVKENNSFLEETMEKYIDFNEIATWIAGKKIWKDSSEKQRELFINELKKIMLKTYSKTIYYYVDADVEFITPKSKKIDNNIYNTRTQISSIMKKNNKNVTIMYRLIKNNDSWLVFDVIIEGISILKSLKTQYSEIIRLQGINEAIKKIKIANES</sequence>
<dbReference type="PANTHER" id="PTHR36573:SF1">
    <property type="entry name" value="INTERMEMBRANE PHOSPHOLIPID TRANSPORT SYSTEM BINDING PROTEIN MLAC"/>
    <property type="match status" value="1"/>
</dbReference>
<dbReference type="Pfam" id="PF05494">
    <property type="entry name" value="MlaC"/>
    <property type="match status" value="1"/>
</dbReference>
<gene>
    <name evidence="2" type="ORF">ESZ_00172</name>
</gene>
<dbReference type="EMBL" id="LR794158">
    <property type="protein sequence ID" value="CAB3976378.1"/>
    <property type="molecule type" value="Genomic_DNA"/>
</dbReference>
<evidence type="ECO:0008006" key="4">
    <source>
        <dbReference type="Google" id="ProtNLM"/>
    </source>
</evidence>
<evidence type="ECO:0000313" key="2">
    <source>
        <dbReference type="EMBL" id="CAB3976378.1"/>
    </source>
</evidence>
<evidence type="ECO:0000313" key="3">
    <source>
        <dbReference type="Proteomes" id="UP000509549"/>
    </source>
</evidence>
<dbReference type="AlphaFoldDB" id="A0A6J5JVN3"/>
<dbReference type="Proteomes" id="UP000509549">
    <property type="component" value="Chromosome"/>
</dbReference>
<feature type="chain" id="PRO_5026779408" description="Toluene tolerance protein" evidence="1">
    <location>
        <begin position="18"/>
        <end position="190"/>
    </location>
</feature>
<evidence type="ECO:0000256" key="1">
    <source>
        <dbReference type="SAM" id="SignalP"/>
    </source>
</evidence>
<dbReference type="PANTHER" id="PTHR36573">
    <property type="entry name" value="INTERMEMBRANE PHOSPHOLIPID TRANSPORT SYSTEM BINDING PROTEIN MLAC"/>
    <property type="match status" value="1"/>
</dbReference>
<dbReference type="KEGG" id="acil:ESZ_00172"/>
<name>A0A6J5JVN3_9GAMM</name>
<protein>
    <recommendedName>
        <fullName evidence="4">Toluene tolerance protein</fullName>
    </recommendedName>
</protein>
<organism evidence="2 3">
    <name type="scientific">Candidatus Azoamicus ciliaticola</name>
    <dbReference type="NCBI Taxonomy" id="2652803"/>
    <lineage>
        <taxon>Bacteria</taxon>
        <taxon>Pseudomonadati</taxon>
        <taxon>Pseudomonadota</taxon>
        <taxon>Gammaproteobacteria</taxon>
        <taxon>Candidatus Azoamicaceae</taxon>
        <taxon>Candidatus Azoamicus</taxon>
    </lineage>
</organism>
<keyword evidence="3" id="KW-1185">Reference proteome</keyword>
<dbReference type="Gene3D" id="3.10.450.710">
    <property type="entry name" value="Tgt2/MlaC"/>
    <property type="match status" value="1"/>
</dbReference>
<accession>A0A6J5JVN3</accession>
<dbReference type="InterPro" id="IPR008869">
    <property type="entry name" value="MlaC/ttg2D"/>
</dbReference>
<proteinExistence type="predicted"/>
<dbReference type="RefSeq" id="WP_176604908.1">
    <property type="nucleotide sequence ID" value="NZ_LR794158.1"/>
</dbReference>
<dbReference type="InterPro" id="IPR042245">
    <property type="entry name" value="Tgt2/MlaC_sf"/>
</dbReference>
<feature type="signal peptide" evidence="1">
    <location>
        <begin position="1"/>
        <end position="17"/>
    </location>
</feature>
<reference evidence="2 3" key="1">
    <citation type="submission" date="2020-04" db="EMBL/GenBank/DDBJ databases">
        <authorList>
            <person name="Graf S J."/>
        </authorList>
    </citation>
    <scope>NUCLEOTIDE SEQUENCE [LARGE SCALE GENOMIC DNA]</scope>
    <source>
        <strain evidence="2">1</strain>
    </source>
</reference>